<dbReference type="OrthoDB" id="417891at2759"/>
<keyword evidence="4" id="KW-1185">Reference proteome</keyword>
<evidence type="ECO:0008006" key="5">
    <source>
        <dbReference type="Google" id="ProtNLM"/>
    </source>
</evidence>
<dbReference type="PANTHER" id="PTHR44229:SF8">
    <property type="entry name" value="ALCOHOL DEHYDROGENASE-RELATED"/>
    <property type="match status" value="1"/>
</dbReference>
<gene>
    <name evidence="3" type="ORF">MELIAE_LOCUS5815</name>
</gene>
<keyword evidence="2" id="KW-0560">Oxidoreductase</keyword>
<name>A0A9P0B2B6_BRAAE</name>
<dbReference type="SUPFAM" id="SSF51735">
    <property type="entry name" value="NAD(P)-binding Rossmann-fold domains"/>
    <property type="match status" value="1"/>
</dbReference>
<evidence type="ECO:0000313" key="4">
    <source>
        <dbReference type="Proteomes" id="UP001154078"/>
    </source>
</evidence>
<dbReference type="PANTHER" id="PTHR44229">
    <property type="entry name" value="15-HYDROXYPROSTAGLANDIN DEHYDROGENASE [NAD(+)]"/>
    <property type="match status" value="1"/>
</dbReference>
<reference evidence="3" key="1">
    <citation type="submission" date="2021-12" db="EMBL/GenBank/DDBJ databases">
        <authorList>
            <person name="King R."/>
        </authorList>
    </citation>
    <scope>NUCLEOTIDE SEQUENCE</scope>
</reference>
<sequence length="301" mass="33330">MLHQNCMKITRSILPLHRNVRTLEESKLKRSYSDAPAFKGRVGIITGGASGVGLSIVKALVPHEPKALIIVDNDKAMGEELAGALKKQLGPCCDIDFEHVDVVKKDQMQKVFECAKKKYCYIDLVVNNANMKSESEWERTLCTNTFGMVNVTHLAFEYMGKHKCLPGGTVINVLGVSAVDPDFVLPVTSGTKHFGLTFTRLIGHEWFFSRTGIRVMGVLPGPTETKKNLKNLLDTRGLGDVNELVKAASQSKPQKPDEVAMCVMKMIDIAESSDIYVVDGGKCGKIYDFPDRRGFKRCTFE</sequence>
<dbReference type="EMBL" id="OV121134">
    <property type="protein sequence ID" value="CAH0553937.1"/>
    <property type="molecule type" value="Genomic_DNA"/>
</dbReference>
<comment type="similarity">
    <text evidence="1">Belongs to the short-chain dehydrogenases/reductases (SDR) family.</text>
</comment>
<dbReference type="GO" id="GO:0005737">
    <property type="term" value="C:cytoplasm"/>
    <property type="evidence" value="ECO:0007669"/>
    <property type="project" value="TreeGrafter"/>
</dbReference>
<evidence type="ECO:0000313" key="3">
    <source>
        <dbReference type="EMBL" id="CAH0553937.1"/>
    </source>
</evidence>
<proteinExistence type="inferred from homology"/>
<organism evidence="3 4">
    <name type="scientific">Brassicogethes aeneus</name>
    <name type="common">Rape pollen beetle</name>
    <name type="synonym">Meligethes aeneus</name>
    <dbReference type="NCBI Taxonomy" id="1431903"/>
    <lineage>
        <taxon>Eukaryota</taxon>
        <taxon>Metazoa</taxon>
        <taxon>Ecdysozoa</taxon>
        <taxon>Arthropoda</taxon>
        <taxon>Hexapoda</taxon>
        <taxon>Insecta</taxon>
        <taxon>Pterygota</taxon>
        <taxon>Neoptera</taxon>
        <taxon>Endopterygota</taxon>
        <taxon>Coleoptera</taxon>
        <taxon>Polyphaga</taxon>
        <taxon>Cucujiformia</taxon>
        <taxon>Nitidulidae</taxon>
        <taxon>Meligethinae</taxon>
        <taxon>Brassicogethes</taxon>
    </lineage>
</organism>
<dbReference type="Proteomes" id="UP001154078">
    <property type="component" value="Chromosome 3"/>
</dbReference>
<accession>A0A9P0B2B6</accession>
<dbReference type="Pfam" id="PF00106">
    <property type="entry name" value="adh_short"/>
    <property type="match status" value="1"/>
</dbReference>
<dbReference type="PRINTS" id="PR00081">
    <property type="entry name" value="GDHRDH"/>
</dbReference>
<dbReference type="InterPro" id="IPR036291">
    <property type="entry name" value="NAD(P)-bd_dom_sf"/>
</dbReference>
<protein>
    <recommendedName>
        <fullName evidence="5">15-hydroxyprostaglandin dehydrogenase</fullName>
    </recommendedName>
</protein>
<dbReference type="AlphaFoldDB" id="A0A9P0B2B6"/>
<dbReference type="Gene3D" id="3.40.50.720">
    <property type="entry name" value="NAD(P)-binding Rossmann-like Domain"/>
    <property type="match status" value="1"/>
</dbReference>
<evidence type="ECO:0000256" key="1">
    <source>
        <dbReference type="ARBA" id="ARBA00006484"/>
    </source>
</evidence>
<dbReference type="InterPro" id="IPR002347">
    <property type="entry name" value="SDR_fam"/>
</dbReference>
<dbReference type="GO" id="GO:0016616">
    <property type="term" value="F:oxidoreductase activity, acting on the CH-OH group of donors, NAD or NADP as acceptor"/>
    <property type="evidence" value="ECO:0007669"/>
    <property type="project" value="TreeGrafter"/>
</dbReference>
<evidence type="ECO:0000256" key="2">
    <source>
        <dbReference type="ARBA" id="ARBA00023002"/>
    </source>
</evidence>